<evidence type="ECO:0000313" key="2">
    <source>
        <dbReference type="Proteomes" id="UP000800094"/>
    </source>
</evidence>
<dbReference type="Proteomes" id="UP000800094">
    <property type="component" value="Unassembled WGS sequence"/>
</dbReference>
<name>A0A6A6I8P2_9PLEO</name>
<dbReference type="GeneID" id="54582649"/>
<dbReference type="RefSeq" id="XP_033681730.1">
    <property type="nucleotide sequence ID" value="XM_033829319.1"/>
</dbReference>
<accession>A0A6A6I8P2</accession>
<proteinExistence type="predicted"/>
<keyword evidence="2" id="KW-1185">Reference proteome</keyword>
<protein>
    <submittedName>
        <fullName evidence="1">Uncharacterized protein</fullName>
    </submittedName>
</protein>
<dbReference type="EMBL" id="ML987198">
    <property type="protein sequence ID" value="KAF2246726.1"/>
    <property type="molecule type" value="Genomic_DNA"/>
</dbReference>
<dbReference type="AlphaFoldDB" id="A0A6A6I8P2"/>
<gene>
    <name evidence="1" type="ORF">BU26DRAFT_52057</name>
</gene>
<reference evidence="1" key="1">
    <citation type="journal article" date="2020" name="Stud. Mycol.">
        <title>101 Dothideomycetes genomes: a test case for predicting lifestyles and emergence of pathogens.</title>
        <authorList>
            <person name="Haridas S."/>
            <person name="Albert R."/>
            <person name="Binder M."/>
            <person name="Bloem J."/>
            <person name="Labutti K."/>
            <person name="Salamov A."/>
            <person name="Andreopoulos B."/>
            <person name="Baker S."/>
            <person name="Barry K."/>
            <person name="Bills G."/>
            <person name="Bluhm B."/>
            <person name="Cannon C."/>
            <person name="Castanera R."/>
            <person name="Culley D."/>
            <person name="Daum C."/>
            <person name="Ezra D."/>
            <person name="Gonzalez J."/>
            <person name="Henrissat B."/>
            <person name="Kuo A."/>
            <person name="Liang C."/>
            <person name="Lipzen A."/>
            <person name="Lutzoni F."/>
            <person name="Magnuson J."/>
            <person name="Mondo S."/>
            <person name="Nolan M."/>
            <person name="Ohm R."/>
            <person name="Pangilinan J."/>
            <person name="Park H.-J."/>
            <person name="Ramirez L."/>
            <person name="Alfaro M."/>
            <person name="Sun H."/>
            <person name="Tritt A."/>
            <person name="Yoshinaga Y."/>
            <person name="Zwiers L.-H."/>
            <person name="Turgeon B."/>
            <person name="Goodwin S."/>
            <person name="Spatafora J."/>
            <person name="Crous P."/>
            <person name="Grigoriev I."/>
        </authorList>
    </citation>
    <scope>NUCLEOTIDE SEQUENCE</scope>
    <source>
        <strain evidence="1">CBS 122368</strain>
    </source>
</reference>
<evidence type="ECO:0000313" key="1">
    <source>
        <dbReference type="EMBL" id="KAF2246726.1"/>
    </source>
</evidence>
<sequence>MARRRAPIPLFSFLPVSPQPVSGANLFATFLLPRARALCSRSCLLSPRLLNLATHIEPHFLASSSPVPKSFGSSFTFTARAAGVIHLHPRSIFQ</sequence>
<organism evidence="1 2">
    <name type="scientific">Trematosphaeria pertusa</name>
    <dbReference type="NCBI Taxonomy" id="390896"/>
    <lineage>
        <taxon>Eukaryota</taxon>
        <taxon>Fungi</taxon>
        <taxon>Dikarya</taxon>
        <taxon>Ascomycota</taxon>
        <taxon>Pezizomycotina</taxon>
        <taxon>Dothideomycetes</taxon>
        <taxon>Pleosporomycetidae</taxon>
        <taxon>Pleosporales</taxon>
        <taxon>Massarineae</taxon>
        <taxon>Trematosphaeriaceae</taxon>
        <taxon>Trematosphaeria</taxon>
    </lineage>
</organism>